<gene>
    <name evidence="13" type="ORF">SAMN05216282_1205</name>
</gene>
<sequence>MATRKPRTPWTLRRRLVLAVVGLLALVSLAIGLASVAILRASLLDGLDGRLASAADRSSAVLGSDGDGDEDHPRPTPSAEVILNGPAQPPGTLALVFDGNTITAGYTNDESGEIESLTAEQIKLLGENLDQSAPVTIDLGGGLGDYRVVAQTSRTGTLYILGYPLSTVNGTAAQLAVIIGVVSLIGLLVVAVVAAWIVRLALRPLDRVTDTAARVAELPLDRGAVDLVDRVPAADTDPRTEVGRVGSALNRMLDHVDLALETRHASESKVRQFVADASHELRTPLASIRGYAELTRRSGQELPPDAIRSLDRIESESIRMSGLVEDLLLLARLDEGRELEREPVDLTRMLVDAVSDAHAAGPEHSWNLDLPEEPIEVTGDASRLHQVLANLLANARVHTPPGTSVTTALAAEGDRAVVTVTDDGPGIPENLRSTLFERFARGDSSRFRGTGSTGLGLAIARAVVTAHSGEITVESREGFTRFRVTLPLDQTQVGNPDLRTSGASHHN</sequence>
<evidence type="ECO:0000313" key="13">
    <source>
        <dbReference type="EMBL" id="SDK96204.1"/>
    </source>
</evidence>
<evidence type="ECO:0000256" key="3">
    <source>
        <dbReference type="ARBA" id="ARBA00004236"/>
    </source>
</evidence>
<keyword evidence="7 12" id="KW-0812">Transmembrane</keyword>
<evidence type="ECO:0000256" key="1">
    <source>
        <dbReference type="ARBA" id="ARBA00000085"/>
    </source>
</evidence>
<accession>A0A1G9G676</accession>
<dbReference type="Pfam" id="PF00512">
    <property type="entry name" value="HisKA"/>
    <property type="match status" value="1"/>
</dbReference>
<dbReference type="Pfam" id="PF02518">
    <property type="entry name" value="HATPase_c"/>
    <property type="match status" value="1"/>
</dbReference>
<proteinExistence type="predicted"/>
<dbReference type="SMART" id="SM00387">
    <property type="entry name" value="HATPase_c"/>
    <property type="match status" value="1"/>
</dbReference>
<evidence type="ECO:0000256" key="2">
    <source>
        <dbReference type="ARBA" id="ARBA00001968"/>
    </source>
</evidence>
<evidence type="ECO:0000256" key="5">
    <source>
        <dbReference type="ARBA" id="ARBA00022553"/>
    </source>
</evidence>
<keyword evidence="10" id="KW-0902">Two-component regulatory system</keyword>
<dbReference type="InterPro" id="IPR050428">
    <property type="entry name" value="TCS_sensor_his_kinase"/>
</dbReference>
<dbReference type="GO" id="GO:0005509">
    <property type="term" value="F:calcium ion binding"/>
    <property type="evidence" value="ECO:0007669"/>
    <property type="project" value="UniProtKB-ARBA"/>
</dbReference>
<dbReference type="SUPFAM" id="SSF47384">
    <property type="entry name" value="Homodimeric domain of signal transducing histidine kinase"/>
    <property type="match status" value="1"/>
</dbReference>
<dbReference type="STRING" id="386301.SAMN05216282_1205"/>
<dbReference type="FunFam" id="3.30.565.10:FF:000006">
    <property type="entry name" value="Sensor histidine kinase WalK"/>
    <property type="match status" value="1"/>
</dbReference>
<dbReference type="GO" id="GO:0000155">
    <property type="term" value="F:phosphorelay sensor kinase activity"/>
    <property type="evidence" value="ECO:0007669"/>
    <property type="project" value="InterPro"/>
</dbReference>
<evidence type="ECO:0000256" key="6">
    <source>
        <dbReference type="ARBA" id="ARBA00022679"/>
    </source>
</evidence>
<evidence type="ECO:0000256" key="10">
    <source>
        <dbReference type="ARBA" id="ARBA00023012"/>
    </source>
</evidence>
<feature type="transmembrane region" description="Helical" evidence="12">
    <location>
        <begin position="175"/>
        <end position="198"/>
    </location>
</feature>
<dbReference type="SMART" id="SM00388">
    <property type="entry name" value="HisKA"/>
    <property type="match status" value="1"/>
</dbReference>
<dbReference type="Proteomes" id="UP000198701">
    <property type="component" value="Unassembled WGS sequence"/>
</dbReference>
<dbReference type="OrthoDB" id="9786919at2"/>
<dbReference type="InterPro" id="IPR003660">
    <property type="entry name" value="HAMP_dom"/>
</dbReference>
<dbReference type="PANTHER" id="PTHR45436:SF5">
    <property type="entry name" value="SENSOR HISTIDINE KINASE TRCS"/>
    <property type="match status" value="1"/>
</dbReference>
<evidence type="ECO:0000256" key="11">
    <source>
        <dbReference type="ARBA" id="ARBA00023136"/>
    </source>
</evidence>
<evidence type="ECO:0000256" key="4">
    <source>
        <dbReference type="ARBA" id="ARBA00012438"/>
    </source>
</evidence>
<keyword evidence="9 12" id="KW-1133">Transmembrane helix</keyword>
<dbReference type="SMART" id="SM00304">
    <property type="entry name" value="HAMP"/>
    <property type="match status" value="1"/>
</dbReference>
<dbReference type="InterPro" id="IPR036097">
    <property type="entry name" value="HisK_dim/P_sf"/>
</dbReference>
<protein>
    <recommendedName>
        <fullName evidence="4">histidine kinase</fullName>
        <ecNumber evidence="4">2.7.13.3</ecNumber>
    </recommendedName>
</protein>
<dbReference type="PROSITE" id="PS50109">
    <property type="entry name" value="HIS_KIN"/>
    <property type="match status" value="1"/>
</dbReference>
<dbReference type="InterPro" id="IPR003661">
    <property type="entry name" value="HisK_dim/P_dom"/>
</dbReference>
<evidence type="ECO:0000256" key="9">
    <source>
        <dbReference type="ARBA" id="ARBA00022989"/>
    </source>
</evidence>
<dbReference type="InterPro" id="IPR004358">
    <property type="entry name" value="Sig_transdc_His_kin-like_C"/>
</dbReference>
<dbReference type="CDD" id="cd06225">
    <property type="entry name" value="HAMP"/>
    <property type="match status" value="1"/>
</dbReference>
<organism evidence="13 14">
    <name type="scientific">Cryobacterium psychrotolerans</name>
    <dbReference type="NCBI Taxonomy" id="386301"/>
    <lineage>
        <taxon>Bacteria</taxon>
        <taxon>Bacillati</taxon>
        <taxon>Actinomycetota</taxon>
        <taxon>Actinomycetes</taxon>
        <taxon>Micrococcales</taxon>
        <taxon>Microbacteriaceae</taxon>
        <taxon>Cryobacterium</taxon>
    </lineage>
</organism>
<dbReference type="Gene3D" id="1.10.287.130">
    <property type="match status" value="1"/>
</dbReference>
<dbReference type="CDD" id="cd00075">
    <property type="entry name" value="HATPase"/>
    <property type="match status" value="1"/>
</dbReference>
<keyword evidence="14" id="KW-1185">Reference proteome</keyword>
<dbReference type="PANTHER" id="PTHR45436">
    <property type="entry name" value="SENSOR HISTIDINE KINASE YKOH"/>
    <property type="match status" value="1"/>
</dbReference>
<evidence type="ECO:0000256" key="12">
    <source>
        <dbReference type="SAM" id="Phobius"/>
    </source>
</evidence>
<dbReference type="GO" id="GO:0005886">
    <property type="term" value="C:plasma membrane"/>
    <property type="evidence" value="ECO:0007669"/>
    <property type="project" value="UniProtKB-SubCell"/>
</dbReference>
<dbReference type="Gene3D" id="6.10.340.10">
    <property type="match status" value="1"/>
</dbReference>
<dbReference type="AlphaFoldDB" id="A0A1G9G676"/>
<dbReference type="Pfam" id="PF00672">
    <property type="entry name" value="HAMP"/>
    <property type="match status" value="1"/>
</dbReference>
<evidence type="ECO:0000256" key="8">
    <source>
        <dbReference type="ARBA" id="ARBA00022777"/>
    </source>
</evidence>
<evidence type="ECO:0000256" key="7">
    <source>
        <dbReference type="ARBA" id="ARBA00022692"/>
    </source>
</evidence>
<dbReference type="InterPro" id="IPR005467">
    <property type="entry name" value="His_kinase_dom"/>
</dbReference>
<comment type="catalytic activity">
    <reaction evidence="1">
        <text>ATP + protein L-histidine = ADP + protein N-phospho-L-histidine.</text>
        <dbReference type="EC" id="2.7.13.3"/>
    </reaction>
</comment>
<keyword evidence="11 12" id="KW-0472">Membrane</keyword>
<dbReference type="EMBL" id="FNFU01000020">
    <property type="protein sequence ID" value="SDK96204.1"/>
    <property type="molecule type" value="Genomic_DNA"/>
</dbReference>
<dbReference type="EC" id="2.7.13.3" evidence="4"/>
<dbReference type="SUPFAM" id="SSF55874">
    <property type="entry name" value="ATPase domain of HSP90 chaperone/DNA topoisomerase II/histidine kinase"/>
    <property type="match status" value="1"/>
</dbReference>
<dbReference type="PROSITE" id="PS50885">
    <property type="entry name" value="HAMP"/>
    <property type="match status" value="1"/>
</dbReference>
<name>A0A1G9G676_9MICO</name>
<dbReference type="FunFam" id="1.10.287.130:FF:000001">
    <property type="entry name" value="Two-component sensor histidine kinase"/>
    <property type="match status" value="1"/>
</dbReference>
<dbReference type="CDD" id="cd00082">
    <property type="entry name" value="HisKA"/>
    <property type="match status" value="1"/>
</dbReference>
<keyword evidence="8 13" id="KW-0418">Kinase</keyword>
<dbReference type="RefSeq" id="WP_092324604.1">
    <property type="nucleotide sequence ID" value="NZ_FNFU01000020.1"/>
</dbReference>
<dbReference type="InterPro" id="IPR003594">
    <property type="entry name" value="HATPase_dom"/>
</dbReference>
<dbReference type="PRINTS" id="PR00344">
    <property type="entry name" value="BCTRLSENSOR"/>
</dbReference>
<reference evidence="13 14" key="1">
    <citation type="submission" date="2016-10" db="EMBL/GenBank/DDBJ databases">
        <authorList>
            <person name="de Groot N.N."/>
        </authorList>
    </citation>
    <scope>NUCLEOTIDE SEQUENCE [LARGE SCALE GENOMIC DNA]</scope>
    <source>
        <strain evidence="13 14">CGMCC 1.5382</strain>
    </source>
</reference>
<comment type="subcellular location">
    <subcellularLocation>
        <location evidence="3">Cell membrane</location>
    </subcellularLocation>
</comment>
<keyword evidence="6" id="KW-0808">Transferase</keyword>
<evidence type="ECO:0000313" key="14">
    <source>
        <dbReference type="Proteomes" id="UP000198701"/>
    </source>
</evidence>
<keyword evidence="5" id="KW-0597">Phosphoprotein</keyword>
<dbReference type="InterPro" id="IPR036890">
    <property type="entry name" value="HATPase_C_sf"/>
</dbReference>
<comment type="cofactor">
    <cofactor evidence="2">
        <name>a divalent metal cation</name>
        <dbReference type="ChEBI" id="CHEBI:60240"/>
    </cofactor>
</comment>
<dbReference type="Gene3D" id="3.30.565.10">
    <property type="entry name" value="Histidine kinase-like ATPase, C-terminal domain"/>
    <property type="match status" value="1"/>
</dbReference>